<dbReference type="EMBL" id="MWPH01000002">
    <property type="protein sequence ID" value="OVE85204.1"/>
    <property type="molecule type" value="Genomic_DNA"/>
</dbReference>
<dbReference type="InterPro" id="IPR019888">
    <property type="entry name" value="Tscrpt_reg_AsnC-like"/>
</dbReference>
<gene>
    <name evidence="5" type="ORF">B2G88_09360</name>
</gene>
<dbReference type="PANTHER" id="PTHR30154:SF34">
    <property type="entry name" value="TRANSCRIPTIONAL REGULATOR AZLB"/>
    <property type="match status" value="1"/>
</dbReference>
<keyword evidence="6" id="KW-1185">Reference proteome</keyword>
<dbReference type="GO" id="GO:0043565">
    <property type="term" value="F:sequence-specific DNA binding"/>
    <property type="evidence" value="ECO:0007669"/>
    <property type="project" value="InterPro"/>
</dbReference>
<dbReference type="PROSITE" id="PS00519">
    <property type="entry name" value="HTH_ASNC_1"/>
    <property type="match status" value="1"/>
</dbReference>
<feature type="domain" description="HTH asnC-type" evidence="4">
    <location>
        <begin position="8"/>
        <end position="70"/>
    </location>
</feature>
<dbReference type="InterPro" id="IPR011991">
    <property type="entry name" value="ArsR-like_HTH"/>
</dbReference>
<dbReference type="InterPro" id="IPR019885">
    <property type="entry name" value="Tscrpt_reg_HTH_AsnC-type_CS"/>
</dbReference>
<dbReference type="Pfam" id="PF13412">
    <property type="entry name" value="HTH_24"/>
    <property type="match status" value="1"/>
</dbReference>
<evidence type="ECO:0000313" key="5">
    <source>
        <dbReference type="EMBL" id="OVE85204.1"/>
    </source>
</evidence>
<evidence type="ECO:0000256" key="2">
    <source>
        <dbReference type="ARBA" id="ARBA00023125"/>
    </source>
</evidence>
<dbReference type="SUPFAM" id="SSF46785">
    <property type="entry name" value="Winged helix' DNA-binding domain"/>
    <property type="match status" value="1"/>
</dbReference>
<proteinExistence type="predicted"/>
<dbReference type="GO" id="GO:0043200">
    <property type="term" value="P:response to amino acid"/>
    <property type="evidence" value="ECO:0007669"/>
    <property type="project" value="TreeGrafter"/>
</dbReference>
<keyword evidence="2" id="KW-0238">DNA-binding</keyword>
<evidence type="ECO:0000256" key="3">
    <source>
        <dbReference type="ARBA" id="ARBA00023163"/>
    </source>
</evidence>
<dbReference type="Proteomes" id="UP000196084">
    <property type="component" value="Unassembled WGS sequence"/>
</dbReference>
<dbReference type="GO" id="GO:0005829">
    <property type="term" value="C:cytosol"/>
    <property type="evidence" value="ECO:0007669"/>
    <property type="project" value="TreeGrafter"/>
</dbReference>
<dbReference type="RefSeq" id="WP_054862362.1">
    <property type="nucleotide sequence ID" value="NZ_MWPH01000002.1"/>
</dbReference>
<dbReference type="InterPro" id="IPR000485">
    <property type="entry name" value="AsnC-type_HTH_dom"/>
</dbReference>
<dbReference type="OrthoDB" id="57033at2157"/>
<dbReference type="SMART" id="SM00344">
    <property type="entry name" value="HTH_ASNC"/>
    <property type="match status" value="1"/>
</dbReference>
<dbReference type="AlphaFoldDB" id="A0A202EAE8"/>
<dbReference type="InterPro" id="IPR036388">
    <property type="entry name" value="WH-like_DNA-bd_sf"/>
</dbReference>
<reference evidence="5 6" key="1">
    <citation type="submission" date="2017-02" db="EMBL/GenBank/DDBJ databases">
        <title>Natronthermophilus aegyptiacus gen. nov.,sp. nov., an aerobic, extremely halophilic alkalithermophilic archaeon isolated from the athalassohaline Wadi An Natrun, Egypt.</title>
        <authorList>
            <person name="Zhao B."/>
        </authorList>
    </citation>
    <scope>NUCLEOTIDE SEQUENCE [LARGE SCALE GENOMIC DNA]</scope>
    <source>
        <strain evidence="5 6">CGMCC 1.3597</strain>
    </source>
</reference>
<dbReference type="Gene3D" id="1.10.10.10">
    <property type="entry name" value="Winged helix-like DNA-binding domain superfamily/Winged helix DNA-binding domain"/>
    <property type="match status" value="1"/>
</dbReference>
<dbReference type="PROSITE" id="PS50956">
    <property type="entry name" value="HTH_ASNC_2"/>
    <property type="match status" value="1"/>
</dbReference>
<dbReference type="InterPro" id="IPR036390">
    <property type="entry name" value="WH_DNA-bd_sf"/>
</dbReference>
<sequence length="161" mass="17707">MGEDGIALDDIDQGILQQLQHDARNNTTREIGESVGVSAGTVRNRLEKLEESGVIRGYIPTIDYEAAGYQLVMLFTCTASEPTNFLTRELLEIHGVVSVRKLLAGEENYHVTVVGSDTDEIDTIATAVRDCGLEVVRADVIDEQHQQPFTHVGKEGPQDNR</sequence>
<evidence type="ECO:0000259" key="4">
    <source>
        <dbReference type="PROSITE" id="PS50956"/>
    </source>
</evidence>
<dbReference type="CDD" id="cd00090">
    <property type="entry name" value="HTH_ARSR"/>
    <property type="match status" value="1"/>
</dbReference>
<accession>A0A202EAE8</accession>
<protein>
    <submittedName>
        <fullName evidence="5">Transcriptional regulator</fullName>
    </submittedName>
</protein>
<dbReference type="PRINTS" id="PR00033">
    <property type="entry name" value="HTHASNC"/>
</dbReference>
<name>A0A202EAE8_9EURY</name>
<evidence type="ECO:0000313" key="6">
    <source>
        <dbReference type="Proteomes" id="UP000196084"/>
    </source>
</evidence>
<comment type="caution">
    <text evidence="5">The sequence shown here is derived from an EMBL/GenBank/DDBJ whole genome shotgun (WGS) entry which is preliminary data.</text>
</comment>
<organism evidence="5 6">
    <name type="scientific">Natronolimnobius baerhuensis</name>
    <dbReference type="NCBI Taxonomy" id="253108"/>
    <lineage>
        <taxon>Archaea</taxon>
        <taxon>Methanobacteriati</taxon>
        <taxon>Methanobacteriota</taxon>
        <taxon>Stenosarchaea group</taxon>
        <taxon>Halobacteria</taxon>
        <taxon>Halobacteriales</taxon>
        <taxon>Natrialbaceae</taxon>
        <taxon>Natronolimnobius</taxon>
    </lineage>
</organism>
<evidence type="ECO:0000256" key="1">
    <source>
        <dbReference type="ARBA" id="ARBA00023015"/>
    </source>
</evidence>
<dbReference type="PANTHER" id="PTHR30154">
    <property type="entry name" value="LEUCINE-RESPONSIVE REGULATORY PROTEIN"/>
    <property type="match status" value="1"/>
</dbReference>
<keyword evidence="3" id="KW-0804">Transcription</keyword>
<keyword evidence="1" id="KW-0805">Transcription regulation</keyword>